<dbReference type="EMBL" id="CAKKLH010000012">
    <property type="protein sequence ID" value="CAH0098926.1"/>
    <property type="molecule type" value="Genomic_DNA"/>
</dbReference>
<evidence type="ECO:0000313" key="10">
    <source>
        <dbReference type="EMBL" id="CAH0098926.1"/>
    </source>
</evidence>
<evidence type="ECO:0000256" key="8">
    <source>
        <dbReference type="SAM" id="MobiDB-lite"/>
    </source>
</evidence>
<dbReference type="GO" id="GO:0010591">
    <property type="term" value="P:regulation of lamellipodium assembly"/>
    <property type="evidence" value="ECO:0007669"/>
    <property type="project" value="TreeGrafter"/>
</dbReference>
<comment type="caution">
    <text evidence="10">The sequence shown here is derived from an EMBL/GenBank/DDBJ whole genome shotgun (WGS) entry which is preliminary data.</text>
</comment>
<accession>A0A8J2VYT3</accession>
<dbReference type="CDD" id="cd11285">
    <property type="entry name" value="ADF_Twf-N_like"/>
    <property type="match status" value="1"/>
</dbReference>
<dbReference type="AlphaFoldDB" id="A0A8J2VYT3"/>
<dbReference type="CDD" id="cd11284">
    <property type="entry name" value="ADF_Twf-C_like"/>
    <property type="match status" value="1"/>
</dbReference>
<dbReference type="PROSITE" id="PS51263">
    <property type="entry name" value="ADF_H"/>
    <property type="match status" value="1"/>
</dbReference>
<evidence type="ECO:0000256" key="2">
    <source>
        <dbReference type="ARBA" id="ARBA00009557"/>
    </source>
</evidence>
<evidence type="ECO:0000313" key="11">
    <source>
        <dbReference type="Proteomes" id="UP000789390"/>
    </source>
</evidence>
<gene>
    <name evidence="10" type="ORF">DGAL_LOCUS1034</name>
</gene>
<dbReference type="FunFam" id="3.40.20.10:FF:000007">
    <property type="entry name" value="Twinfilin-1 isoform 1"/>
    <property type="match status" value="1"/>
</dbReference>
<keyword evidence="6" id="KW-0206">Cytoskeleton</keyword>
<reference evidence="10" key="1">
    <citation type="submission" date="2021-11" db="EMBL/GenBank/DDBJ databases">
        <authorList>
            <person name="Schell T."/>
        </authorList>
    </citation>
    <scope>NUCLEOTIDE SEQUENCE</scope>
    <source>
        <strain evidence="10">M5</strain>
    </source>
</reference>
<name>A0A8J2VYT3_9CRUS</name>
<comment type="similarity">
    <text evidence="2">Belongs to the actin-binding proteins ADF family. Twinfilin subfamily.</text>
</comment>
<dbReference type="GO" id="GO:0003785">
    <property type="term" value="F:actin monomer binding"/>
    <property type="evidence" value="ECO:0007669"/>
    <property type="project" value="TreeGrafter"/>
</dbReference>
<evidence type="ECO:0000256" key="5">
    <source>
        <dbReference type="ARBA" id="ARBA00023203"/>
    </source>
</evidence>
<dbReference type="OrthoDB" id="10006997at2759"/>
<dbReference type="GO" id="GO:0051015">
    <property type="term" value="F:actin filament binding"/>
    <property type="evidence" value="ECO:0007669"/>
    <property type="project" value="TreeGrafter"/>
</dbReference>
<evidence type="ECO:0000256" key="3">
    <source>
        <dbReference type="ARBA" id="ARBA00022490"/>
    </source>
</evidence>
<evidence type="ECO:0000256" key="6">
    <source>
        <dbReference type="ARBA" id="ARBA00023212"/>
    </source>
</evidence>
<organism evidence="10 11">
    <name type="scientific">Daphnia galeata</name>
    <dbReference type="NCBI Taxonomy" id="27404"/>
    <lineage>
        <taxon>Eukaryota</taxon>
        <taxon>Metazoa</taxon>
        <taxon>Ecdysozoa</taxon>
        <taxon>Arthropoda</taxon>
        <taxon>Crustacea</taxon>
        <taxon>Branchiopoda</taxon>
        <taxon>Diplostraca</taxon>
        <taxon>Cladocera</taxon>
        <taxon>Anomopoda</taxon>
        <taxon>Daphniidae</taxon>
        <taxon>Daphnia</taxon>
    </lineage>
</organism>
<evidence type="ECO:0000256" key="4">
    <source>
        <dbReference type="ARBA" id="ARBA00022737"/>
    </source>
</evidence>
<dbReference type="Pfam" id="PF00241">
    <property type="entry name" value="Cofilin_ADF"/>
    <property type="match status" value="2"/>
</dbReference>
<protein>
    <recommendedName>
        <fullName evidence="9">ADF-H domain-containing protein</fullName>
    </recommendedName>
</protein>
<comment type="subunit">
    <text evidence="7">Interacts with G-actin; ADP-actin form.</text>
</comment>
<evidence type="ECO:0000259" key="9">
    <source>
        <dbReference type="PROSITE" id="PS51263"/>
    </source>
</evidence>
<dbReference type="Gene3D" id="3.40.20.10">
    <property type="entry name" value="Severin"/>
    <property type="match status" value="2"/>
</dbReference>
<dbReference type="SMART" id="SM00102">
    <property type="entry name" value="ADF"/>
    <property type="match status" value="1"/>
</dbReference>
<feature type="domain" description="ADF-H" evidence="9">
    <location>
        <begin position="145"/>
        <end position="281"/>
    </location>
</feature>
<dbReference type="InterPro" id="IPR028458">
    <property type="entry name" value="Twinfilin"/>
</dbReference>
<dbReference type="SUPFAM" id="SSF55753">
    <property type="entry name" value="Actin depolymerizing proteins"/>
    <property type="match status" value="2"/>
</dbReference>
<evidence type="ECO:0000256" key="1">
    <source>
        <dbReference type="ARBA" id="ARBA00004245"/>
    </source>
</evidence>
<keyword evidence="11" id="KW-1185">Reference proteome</keyword>
<dbReference type="GO" id="GO:0010976">
    <property type="term" value="P:positive regulation of neuron projection development"/>
    <property type="evidence" value="ECO:0007669"/>
    <property type="project" value="TreeGrafter"/>
</dbReference>
<dbReference type="PANTHER" id="PTHR13759">
    <property type="entry name" value="TWINFILIN"/>
    <property type="match status" value="1"/>
</dbReference>
<dbReference type="GO" id="GO:0030042">
    <property type="term" value="P:actin filament depolymerization"/>
    <property type="evidence" value="ECO:0007669"/>
    <property type="project" value="TreeGrafter"/>
</dbReference>
<dbReference type="InterPro" id="IPR002108">
    <property type="entry name" value="ADF-H"/>
</dbReference>
<comment type="subcellular location">
    <subcellularLocation>
        <location evidence="1">Cytoplasm</location>
        <location evidence="1">Cytoskeleton</location>
    </subcellularLocation>
</comment>
<evidence type="ECO:0000256" key="7">
    <source>
        <dbReference type="ARBA" id="ARBA00038532"/>
    </source>
</evidence>
<keyword evidence="3" id="KW-0963">Cytoplasm</keyword>
<dbReference type="GO" id="GO:0005884">
    <property type="term" value="C:actin filament"/>
    <property type="evidence" value="ECO:0007669"/>
    <property type="project" value="TreeGrafter"/>
</dbReference>
<dbReference type="Proteomes" id="UP000789390">
    <property type="component" value="Unassembled WGS sequence"/>
</dbReference>
<keyword evidence="4" id="KW-0677">Repeat</keyword>
<sequence>MSHQTGIKGNVELISFFGKCRDGHIRVFRVSIIKEELCLNEFARKQSNWEEDFDNLIPLLLDENQPAYLLFRLDSQNSLGFEWLFITWIPEDAPEDLTLRGYLKQKKNAAAPAPLTQAEEELALVKRTETNAHIGYDSKHQTLSGVAFPISEVGLKAMIDFKHKNHSYVQLSIDMAKEVVNLESTDKINVHTLGSRVPEDHGRYHLFRFPHSHEGDFLESIVFIYSMPGYACSIRERMLYSSCKGPITDLIENKLLITIDKKIEVEKGDELTEEFVMDELHPKKNLHQPKFEKPKGPPGRGARRLTSQKPQE</sequence>
<keyword evidence="5" id="KW-0009">Actin-binding</keyword>
<proteinExistence type="inferred from homology"/>
<dbReference type="PANTHER" id="PTHR13759:SF1">
    <property type="entry name" value="TWINFILIN"/>
    <property type="match status" value="1"/>
</dbReference>
<feature type="region of interest" description="Disordered" evidence="8">
    <location>
        <begin position="282"/>
        <end position="312"/>
    </location>
</feature>
<dbReference type="GO" id="GO:0030016">
    <property type="term" value="C:myofibril"/>
    <property type="evidence" value="ECO:0007669"/>
    <property type="project" value="TreeGrafter"/>
</dbReference>
<dbReference type="GO" id="GO:0051016">
    <property type="term" value="P:barbed-end actin filament capping"/>
    <property type="evidence" value="ECO:0007669"/>
    <property type="project" value="TreeGrafter"/>
</dbReference>
<dbReference type="InterPro" id="IPR029006">
    <property type="entry name" value="ADF-H/Gelsolin-like_dom_sf"/>
</dbReference>